<dbReference type="EMBL" id="JAPWTJ010000763">
    <property type="protein sequence ID" value="KAJ8975815.1"/>
    <property type="molecule type" value="Genomic_DNA"/>
</dbReference>
<dbReference type="Pfam" id="PF16682">
    <property type="entry name" value="MSL2-CXC"/>
    <property type="match status" value="1"/>
</dbReference>
<evidence type="ECO:0000313" key="3">
    <source>
        <dbReference type="EMBL" id="KAJ8975815.1"/>
    </source>
</evidence>
<dbReference type="Proteomes" id="UP001162164">
    <property type="component" value="Unassembled WGS sequence"/>
</dbReference>
<evidence type="ECO:0000259" key="2">
    <source>
        <dbReference type="PROSITE" id="PS52051"/>
    </source>
</evidence>
<accession>A0ABQ9JE47</accession>
<reference evidence="3" key="1">
    <citation type="journal article" date="2023" name="Insect Mol. Biol.">
        <title>Genome sequencing provides insights into the evolution of gene families encoding plant cell wall-degrading enzymes in longhorned beetles.</title>
        <authorList>
            <person name="Shin N.R."/>
            <person name="Okamura Y."/>
            <person name="Kirsch R."/>
            <person name="Pauchet Y."/>
        </authorList>
    </citation>
    <scope>NUCLEOTIDE SEQUENCE</scope>
    <source>
        <strain evidence="3">MMC_N1</strain>
    </source>
</reference>
<comment type="similarity">
    <text evidence="1">Belongs to the MSL2 family.</text>
</comment>
<gene>
    <name evidence="3" type="ORF">NQ317_013746</name>
</gene>
<dbReference type="SMART" id="SM01114">
    <property type="entry name" value="CXC"/>
    <property type="match status" value="1"/>
</dbReference>
<dbReference type="PROSITE" id="PS52051">
    <property type="entry name" value="CXC_MSL2"/>
    <property type="match status" value="1"/>
</dbReference>
<organism evidence="3 4">
    <name type="scientific">Molorchus minor</name>
    <dbReference type="NCBI Taxonomy" id="1323400"/>
    <lineage>
        <taxon>Eukaryota</taxon>
        <taxon>Metazoa</taxon>
        <taxon>Ecdysozoa</taxon>
        <taxon>Arthropoda</taxon>
        <taxon>Hexapoda</taxon>
        <taxon>Insecta</taxon>
        <taxon>Pterygota</taxon>
        <taxon>Neoptera</taxon>
        <taxon>Endopterygota</taxon>
        <taxon>Coleoptera</taxon>
        <taxon>Polyphaga</taxon>
        <taxon>Cucujiformia</taxon>
        <taxon>Chrysomeloidea</taxon>
        <taxon>Cerambycidae</taxon>
        <taxon>Lamiinae</taxon>
        <taxon>Monochamini</taxon>
        <taxon>Molorchus</taxon>
    </lineage>
</organism>
<dbReference type="InterPro" id="IPR037922">
    <property type="entry name" value="MSL2"/>
</dbReference>
<dbReference type="InterPro" id="IPR032049">
    <property type="entry name" value="Msl2-CXC"/>
</dbReference>
<comment type="caution">
    <text evidence="3">The sequence shown here is derived from an EMBL/GenBank/DDBJ whole genome shotgun (WGS) entry which is preliminary data.</text>
</comment>
<evidence type="ECO:0000313" key="4">
    <source>
        <dbReference type="Proteomes" id="UP001162164"/>
    </source>
</evidence>
<feature type="domain" description="CXC MSL2-type" evidence="2">
    <location>
        <begin position="71"/>
        <end position="122"/>
    </location>
</feature>
<dbReference type="InterPro" id="IPR033467">
    <property type="entry name" value="Tesmin/TSO1-like_CXC"/>
</dbReference>
<name>A0ABQ9JE47_9CUCU</name>
<sequence>MCVSLINSPLFNSITVQASQPGTGFERGASNLILLIKEGASFEDDYKSKGGLRSQLTLFYHPLFKKPCTMKPKKGCRCGNATATPGKLTCCGQRCPCYVDSKPCIECKCRGCRNPHRMDGQKVMPHIPELQQIRLVPTTQQPILGPDIQSVKIEELDLNGQFTAFDSLNLNQHFKTYKLVSGNYNGMPLEADLLPIEFNDEDDDSEITVV</sequence>
<protein>
    <recommendedName>
        <fullName evidence="2">CXC MSL2-type domain-containing protein</fullName>
    </recommendedName>
</protein>
<keyword evidence="1" id="KW-0158">Chromosome</keyword>
<dbReference type="PANTHER" id="PTHR16048:SF3">
    <property type="entry name" value="E3 UBIQUITIN-PROTEIN LIGASE MSL2"/>
    <property type="match status" value="1"/>
</dbReference>
<proteinExistence type="inferred from homology"/>
<dbReference type="CDD" id="cd13122">
    <property type="entry name" value="MSL2_CXC"/>
    <property type="match status" value="1"/>
</dbReference>
<keyword evidence="1" id="KW-0539">Nucleus</keyword>
<keyword evidence="4" id="KW-1185">Reference proteome</keyword>
<evidence type="ECO:0000256" key="1">
    <source>
        <dbReference type="PROSITE-ProRule" id="PRU01396"/>
    </source>
</evidence>
<dbReference type="PANTHER" id="PTHR16048">
    <property type="entry name" value="MSL2-RELATED"/>
    <property type="match status" value="1"/>
</dbReference>